<keyword evidence="2 3" id="KW-0413">Isomerase</keyword>
<dbReference type="NCBIfam" id="TIGR00654">
    <property type="entry name" value="PhzF_family"/>
    <property type="match status" value="1"/>
</dbReference>
<dbReference type="SUPFAM" id="SSF54506">
    <property type="entry name" value="Diaminopimelate epimerase-like"/>
    <property type="match status" value="1"/>
</dbReference>
<dbReference type="PANTHER" id="PTHR13774">
    <property type="entry name" value="PHENAZINE BIOSYNTHESIS PROTEIN"/>
    <property type="match status" value="1"/>
</dbReference>
<dbReference type="PANTHER" id="PTHR13774:SF39">
    <property type="entry name" value="BIOSYNTHESIS PROTEIN, PUTATIVE-RELATED"/>
    <property type="match status" value="1"/>
</dbReference>
<dbReference type="AlphaFoldDB" id="A0A6N3B6Z4"/>
<accession>A0A6N3B6Z4</accession>
<evidence type="ECO:0000313" key="3">
    <source>
        <dbReference type="EMBL" id="VYU00510.1"/>
    </source>
</evidence>
<evidence type="ECO:0000256" key="2">
    <source>
        <dbReference type="ARBA" id="ARBA00023235"/>
    </source>
</evidence>
<dbReference type="Gene3D" id="3.10.310.10">
    <property type="entry name" value="Diaminopimelate Epimerase, Chain A, domain 1"/>
    <property type="match status" value="2"/>
</dbReference>
<dbReference type="InterPro" id="IPR046710">
    <property type="entry name" value="DUF6783"/>
</dbReference>
<dbReference type="GO" id="GO:0016853">
    <property type="term" value="F:isomerase activity"/>
    <property type="evidence" value="ECO:0007669"/>
    <property type="project" value="UniProtKB-KW"/>
</dbReference>
<name>A0A6N3B6Z4_9FIRM</name>
<dbReference type="RefSeq" id="WP_412127075.1">
    <property type="nucleotide sequence ID" value="NZ_CACRUH010000016.1"/>
</dbReference>
<dbReference type="Pfam" id="PF02567">
    <property type="entry name" value="PhzC-PhzF"/>
    <property type="match status" value="1"/>
</dbReference>
<evidence type="ECO:0000256" key="1">
    <source>
        <dbReference type="ARBA" id="ARBA00008270"/>
    </source>
</evidence>
<dbReference type="Pfam" id="PF20574">
    <property type="entry name" value="DUF6783"/>
    <property type="match status" value="1"/>
</dbReference>
<dbReference type="EC" id="5.1.-.-" evidence="3"/>
<dbReference type="GO" id="GO:0005737">
    <property type="term" value="C:cytoplasm"/>
    <property type="evidence" value="ECO:0007669"/>
    <property type="project" value="TreeGrafter"/>
</dbReference>
<comment type="similarity">
    <text evidence="1">Belongs to the PhzF family.</text>
</comment>
<proteinExistence type="inferred from homology"/>
<dbReference type="InterPro" id="IPR003719">
    <property type="entry name" value="Phenazine_PhzF-like"/>
</dbReference>
<protein>
    <submittedName>
        <fullName evidence="3">Putative isomerase YddE</fullName>
        <ecNumber evidence="3">5.1.-.-</ecNumber>
    </submittedName>
</protein>
<gene>
    <name evidence="3" type="primary">yddE</name>
    <name evidence="3" type="ORF">CHLFYP18_06108</name>
</gene>
<dbReference type="EMBL" id="CACRUH010000016">
    <property type="protein sequence ID" value="VYU00510.1"/>
    <property type="molecule type" value="Genomic_DNA"/>
</dbReference>
<organism evidence="3">
    <name type="scientific">Hungatella hathewayi</name>
    <dbReference type="NCBI Taxonomy" id="154046"/>
    <lineage>
        <taxon>Bacteria</taxon>
        <taxon>Bacillati</taxon>
        <taxon>Bacillota</taxon>
        <taxon>Clostridia</taxon>
        <taxon>Lachnospirales</taxon>
        <taxon>Lachnospiraceae</taxon>
        <taxon>Hungatella</taxon>
    </lineage>
</organism>
<reference evidence="3" key="1">
    <citation type="submission" date="2019-11" db="EMBL/GenBank/DDBJ databases">
        <authorList>
            <person name="Feng L."/>
        </authorList>
    </citation>
    <scope>NUCLEOTIDE SEQUENCE</scope>
    <source>
        <strain evidence="3">ChathewayiLFYP18</strain>
    </source>
</reference>
<sequence length="340" mass="37375">MLIDVCVASAFSKNNMGGNRAGVVLQCPVLSKEEKTKIAYQLGYSETAFLSQSERADYSLEYFTPAGEVPLCGHATIASFVVLNHLNRLKKSGYTIETRSGILSINVEDDGAIFMQQNTPQFYETLNRAEVEPCFGLKAGSGIGYLPVQMVSTGLKDIIVPIESPTVLENMVPDFAAITKLSQERDCVGIHAFSLTGEGNLTAVCRNFAPLYGIDEESATGTSNCALACYLHKYEQKRSRYIFEQGHRLNRISEIYVRACLKIHSCHLHAPFRGRFAPNSLNVAHYAALIRDKSPTKCDVHLTESNFQTRPNVHSSGNTVTGVFAGGYGYVESMKTITMD</sequence>